<gene>
    <name evidence="11" type="ORF">J2S57_003743</name>
</gene>
<evidence type="ECO:0000256" key="4">
    <source>
        <dbReference type="ARBA" id="ARBA00022490"/>
    </source>
</evidence>
<evidence type="ECO:0000256" key="7">
    <source>
        <dbReference type="ARBA" id="ARBA00022833"/>
    </source>
</evidence>
<evidence type="ECO:0000256" key="2">
    <source>
        <dbReference type="ARBA" id="ARBA00007957"/>
    </source>
</evidence>
<comment type="subcellular location">
    <subcellularLocation>
        <location evidence="1">Cytoplasm</location>
    </subcellularLocation>
</comment>
<dbReference type="InterPro" id="IPR036388">
    <property type="entry name" value="WH-like_DNA-bd_sf"/>
</dbReference>
<evidence type="ECO:0000256" key="9">
    <source>
        <dbReference type="ARBA" id="ARBA00023125"/>
    </source>
</evidence>
<comment type="caution">
    <text evidence="11">The sequence shown here is derived from an EMBL/GenBank/DDBJ whole genome shotgun (WGS) entry which is preliminary data.</text>
</comment>
<dbReference type="PANTHER" id="PTHR33202">
    <property type="entry name" value="ZINC UPTAKE REGULATION PROTEIN"/>
    <property type="match status" value="1"/>
</dbReference>
<keyword evidence="10" id="KW-0804">Transcription</keyword>
<dbReference type="EMBL" id="JAUSQZ010000001">
    <property type="protein sequence ID" value="MDP9827994.1"/>
    <property type="molecule type" value="Genomic_DNA"/>
</dbReference>
<dbReference type="InterPro" id="IPR036390">
    <property type="entry name" value="WH_DNA-bd_sf"/>
</dbReference>
<keyword evidence="8" id="KW-0805">Transcription regulation</keyword>
<keyword evidence="9" id="KW-0238">DNA-binding</keyword>
<comment type="subunit">
    <text evidence="3">Homodimer.</text>
</comment>
<dbReference type="PANTHER" id="PTHR33202:SF2">
    <property type="entry name" value="FERRIC UPTAKE REGULATION PROTEIN"/>
    <property type="match status" value="1"/>
</dbReference>
<dbReference type="SUPFAM" id="SSF46785">
    <property type="entry name" value="Winged helix' DNA-binding domain"/>
    <property type="match status" value="1"/>
</dbReference>
<name>A0ABT9P5M8_9ACTN</name>
<evidence type="ECO:0000256" key="1">
    <source>
        <dbReference type="ARBA" id="ARBA00004496"/>
    </source>
</evidence>
<evidence type="ECO:0000256" key="6">
    <source>
        <dbReference type="ARBA" id="ARBA00022723"/>
    </source>
</evidence>
<keyword evidence="7" id="KW-0862">Zinc</keyword>
<evidence type="ECO:0000256" key="8">
    <source>
        <dbReference type="ARBA" id="ARBA00023015"/>
    </source>
</evidence>
<accession>A0ABT9P5M8</accession>
<organism evidence="11 12">
    <name type="scientific">Kineosporia succinea</name>
    <dbReference type="NCBI Taxonomy" id="84632"/>
    <lineage>
        <taxon>Bacteria</taxon>
        <taxon>Bacillati</taxon>
        <taxon>Actinomycetota</taxon>
        <taxon>Actinomycetes</taxon>
        <taxon>Kineosporiales</taxon>
        <taxon>Kineosporiaceae</taxon>
        <taxon>Kineosporia</taxon>
    </lineage>
</organism>
<protein>
    <submittedName>
        <fullName evidence="11">Fur family ferric uptake transcriptional regulator</fullName>
    </submittedName>
</protein>
<keyword evidence="6" id="KW-0479">Metal-binding</keyword>
<dbReference type="CDD" id="cd07153">
    <property type="entry name" value="Fur_like"/>
    <property type="match status" value="1"/>
</dbReference>
<dbReference type="Gene3D" id="3.30.1490.190">
    <property type="match status" value="1"/>
</dbReference>
<keyword evidence="4" id="KW-0963">Cytoplasm</keyword>
<dbReference type="Gene3D" id="1.10.10.10">
    <property type="entry name" value="Winged helix-like DNA-binding domain superfamily/Winged helix DNA-binding domain"/>
    <property type="match status" value="1"/>
</dbReference>
<dbReference type="InterPro" id="IPR002481">
    <property type="entry name" value="FUR"/>
</dbReference>
<keyword evidence="12" id="KW-1185">Reference proteome</keyword>
<dbReference type="Proteomes" id="UP001235712">
    <property type="component" value="Unassembled WGS sequence"/>
</dbReference>
<proteinExistence type="inferred from homology"/>
<evidence type="ECO:0000256" key="3">
    <source>
        <dbReference type="ARBA" id="ARBA00011738"/>
    </source>
</evidence>
<evidence type="ECO:0000256" key="10">
    <source>
        <dbReference type="ARBA" id="ARBA00023163"/>
    </source>
</evidence>
<reference evidence="11 12" key="1">
    <citation type="submission" date="2023-07" db="EMBL/GenBank/DDBJ databases">
        <title>Sequencing the genomes of 1000 actinobacteria strains.</title>
        <authorList>
            <person name="Klenk H.-P."/>
        </authorList>
    </citation>
    <scope>NUCLEOTIDE SEQUENCE [LARGE SCALE GENOMIC DNA]</scope>
    <source>
        <strain evidence="11 12">DSM 44388</strain>
    </source>
</reference>
<evidence type="ECO:0000313" key="12">
    <source>
        <dbReference type="Proteomes" id="UP001235712"/>
    </source>
</evidence>
<evidence type="ECO:0000313" key="11">
    <source>
        <dbReference type="EMBL" id="MDP9827994.1"/>
    </source>
</evidence>
<keyword evidence="5" id="KW-0678">Repressor</keyword>
<evidence type="ECO:0000256" key="5">
    <source>
        <dbReference type="ARBA" id="ARBA00022491"/>
    </source>
</evidence>
<dbReference type="Pfam" id="PF01475">
    <property type="entry name" value="FUR"/>
    <property type="match status" value="1"/>
</dbReference>
<comment type="similarity">
    <text evidence="2">Belongs to the Fur family.</text>
</comment>
<sequence length="133" mass="14740">MSTNRRETKQRVAVSTALDQVTEFVSAQQLHTILRDTGDGVGLATVYRTLQQLAEDGEVDVLKTAENEAVYRRCSRGHHHHLLCRLCRRTVEVEAPSIEKWAQKVAAANGFADVDHVVEITGICAECQARLAV</sequence>
<dbReference type="RefSeq" id="WP_307244718.1">
    <property type="nucleotide sequence ID" value="NZ_JAUSQZ010000001.1"/>
</dbReference>
<dbReference type="InterPro" id="IPR043135">
    <property type="entry name" value="Fur_C"/>
</dbReference>